<evidence type="ECO:0000256" key="12">
    <source>
        <dbReference type="ARBA" id="ARBA00022723"/>
    </source>
</evidence>
<protein>
    <recommendedName>
        <fullName evidence="7 18">ATP phosphoribosyltransferase</fullName>
        <shortName evidence="18">ATP-PRT</shortName>
        <shortName evidence="18">ATP-PRTase</shortName>
        <ecNumber evidence="6 18">2.4.2.17</ecNumber>
    </recommendedName>
</protein>
<dbReference type="GO" id="GO:0000287">
    <property type="term" value="F:magnesium ion binding"/>
    <property type="evidence" value="ECO:0007669"/>
    <property type="project" value="UniProtKB-UniRule"/>
</dbReference>
<dbReference type="EMBL" id="VRTY01000007">
    <property type="protein sequence ID" value="TXK51907.1"/>
    <property type="molecule type" value="Genomic_DNA"/>
</dbReference>
<dbReference type="PANTHER" id="PTHR21403:SF8">
    <property type="entry name" value="ATP PHOSPHORIBOSYLTRANSFERASE"/>
    <property type="match status" value="1"/>
</dbReference>
<evidence type="ECO:0000256" key="16">
    <source>
        <dbReference type="ARBA" id="ARBA00023102"/>
    </source>
</evidence>
<dbReference type="Pfam" id="PF08029">
    <property type="entry name" value="HisG_C"/>
    <property type="match status" value="1"/>
</dbReference>
<organism evidence="21 22">
    <name type="scientific">Pontibacter qinzhouensis</name>
    <dbReference type="NCBI Taxonomy" id="2603253"/>
    <lineage>
        <taxon>Bacteria</taxon>
        <taxon>Pseudomonadati</taxon>
        <taxon>Bacteroidota</taxon>
        <taxon>Cytophagia</taxon>
        <taxon>Cytophagales</taxon>
        <taxon>Hymenobacteraceae</taxon>
        <taxon>Pontibacter</taxon>
    </lineage>
</organism>
<dbReference type="UniPathway" id="UPA00031">
    <property type="reaction ID" value="UER00006"/>
</dbReference>
<evidence type="ECO:0000256" key="4">
    <source>
        <dbReference type="ARBA" id="ARBA00004667"/>
    </source>
</evidence>
<dbReference type="InterPro" id="IPR018198">
    <property type="entry name" value="ATP_PRibTrfase_CS"/>
</dbReference>
<dbReference type="PANTHER" id="PTHR21403">
    <property type="entry name" value="ATP PHOSPHORIBOSYLTRANSFERASE ATP-PRTASE"/>
    <property type="match status" value="1"/>
</dbReference>
<reference evidence="21 22" key="1">
    <citation type="submission" date="2019-08" db="EMBL/GenBank/DDBJ databases">
        <authorList>
            <person name="Shi S."/>
        </authorList>
    </citation>
    <scope>NUCLEOTIDE SEQUENCE [LARGE SCALE GENOMIC DNA]</scope>
    <source>
        <strain evidence="21 22">GY10130</strain>
    </source>
</reference>
<keyword evidence="22" id="KW-1185">Reference proteome</keyword>
<evidence type="ECO:0000256" key="3">
    <source>
        <dbReference type="ARBA" id="ARBA00004496"/>
    </source>
</evidence>
<comment type="function">
    <text evidence="17 18">Catalyzes the condensation of ATP and 5-phosphoribose 1-diphosphate to form N'-(5'-phosphoribosyl)-ATP (PR-ATP). Has a crucial role in the pathway because the rate of histidine biosynthesis seems to be controlled primarily by regulation of HisG enzymatic activity.</text>
</comment>
<dbReference type="InterPro" id="IPR013820">
    <property type="entry name" value="ATP_PRibTrfase_cat"/>
</dbReference>
<evidence type="ECO:0000256" key="6">
    <source>
        <dbReference type="ARBA" id="ARBA00011946"/>
    </source>
</evidence>
<evidence type="ECO:0000259" key="20">
    <source>
        <dbReference type="Pfam" id="PF08029"/>
    </source>
</evidence>
<keyword evidence="12 18" id="KW-0479">Metal-binding</keyword>
<dbReference type="Gene3D" id="3.40.190.10">
    <property type="entry name" value="Periplasmic binding protein-like II"/>
    <property type="match status" value="2"/>
</dbReference>
<dbReference type="NCBIfam" id="TIGR03455">
    <property type="entry name" value="HisG_C-term"/>
    <property type="match status" value="1"/>
</dbReference>
<dbReference type="InterPro" id="IPR001348">
    <property type="entry name" value="ATP_PRibTrfase_HisG"/>
</dbReference>
<dbReference type="SUPFAM" id="SSF53850">
    <property type="entry name" value="Periplasmic binding protein-like II"/>
    <property type="match status" value="1"/>
</dbReference>
<keyword evidence="11 18" id="KW-0808">Transferase</keyword>
<evidence type="ECO:0000256" key="18">
    <source>
        <dbReference type="HAMAP-Rule" id="MF_00079"/>
    </source>
</evidence>
<keyword evidence="15 18" id="KW-0460">Magnesium</keyword>
<feature type="domain" description="ATP phosphoribosyltransferase catalytic" evidence="19">
    <location>
        <begin position="49"/>
        <end position="202"/>
    </location>
</feature>
<evidence type="ECO:0000256" key="11">
    <source>
        <dbReference type="ARBA" id="ARBA00022679"/>
    </source>
</evidence>
<keyword evidence="10 18" id="KW-0328">Glycosyltransferase</keyword>
<dbReference type="PROSITE" id="PS01316">
    <property type="entry name" value="ATP_P_PHORIBOSYLTR"/>
    <property type="match status" value="1"/>
</dbReference>
<dbReference type="InterPro" id="IPR020621">
    <property type="entry name" value="ATP-PRT_HisG_long"/>
</dbReference>
<dbReference type="InterPro" id="IPR015867">
    <property type="entry name" value="N-reg_PII/ATP_PRibTrfase_C"/>
</dbReference>
<dbReference type="Proteomes" id="UP000321926">
    <property type="component" value="Unassembled WGS sequence"/>
</dbReference>
<dbReference type="GO" id="GO:0005524">
    <property type="term" value="F:ATP binding"/>
    <property type="evidence" value="ECO:0007669"/>
    <property type="project" value="UniProtKB-KW"/>
</dbReference>
<comment type="subcellular location">
    <subcellularLocation>
        <location evidence="3 18">Cytoplasm</location>
    </subcellularLocation>
</comment>
<dbReference type="GO" id="GO:0000105">
    <property type="term" value="P:L-histidine biosynthetic process"/>
    <property type="evidence" value="ECO:0007669"/>
    <property type="project" value="UniProtKB-UniRule"/>
</dbReference>
<dbReference type="SUPFAM" id="SSF54913">
    <property type="entry name" value="GlnB-like"/>
    <property type="match status" value="1"/>
</dbReference>
<evidence type="ECO:0000256" key="5">
    <source>
        <dbReference type="ARBA" id="ARBA00007955"/>
    </source>
</evidence>
<evidence type="ECO:0000256" key="7">
    <source>
        <dbReference type="ARBA" id="ARBA00020998"/>
    </source>
</evidence>
<proteinExistence type="inferred from homology"/>
<keyword evidence="8 18" id="KW-0963">Cytoplasm</keyword>
<dbReference type="Gene3D" id="3.30.70.120">
    <property type="match status" value="1"/>
</dbReference>
<accession>A0A5C8KDG2</accession>
<evidence type="ECO:0000256" key="10">
    <source>
        <dbReference type="ARBA" id="ARBA00022676"/>
    </source>
</evidence>
<evidence type="ECO:0000256" key="1">
    <source>
        <dbReference type="ARBA" id="ARBA00000915"/>
    </source>
</evidence>
<comment type="cofactor">
    <cofactor evidence="2 18">
        <name>Mg(2+)</name>
        <dbReference type="ChEBI" id="CHEBI:18420"/>
    </cofactor>
</comment>
<dbReference type="CDD" id="cd13592">
    <property type="entry name" value="PBP2_HisGL2"/>
    <property type="match status" value="1"/>
</dbReference>
<evidence type="ECO:0000256" key="8">
    <source>
        <dbReference type="ARBA" id="ARBA00022490"/>
    </source>
</evidence>
<dbReference type="AlphaFoldDB" id="A0A5C8KDG2"/>
<dbReference type="FunFam" id="3.40.190.10:FF:000008">
    <property type="entry name" value="ATP phosphoribosyltransferase"/>
    <property type="match status" value="1"/>
</dbReference>
<comment type="activity regulation">
    <text evidence="18">Feedback inhibited by histidine.</text>
</comment>
<dbReference type="EC" id="2.4.2.17" evidence="6 18"/>
<comment type="similarity">
    <text evidence="5 18">Belongs to the ATP phosphoribosyltransferase family. Long subfamily.</text>
</comment>
<evidence type="ECO:0000313" key="22">
    <source>
        <dbReference type="Proteomes" id="UP000321926"/>
    </source>
</evidence>
<dbReference type="NCBIfam" id="TIGR00070">
    <property type="entry name" value="hisG"/>
    <property type="match status" value="1"/>
</dbReference>
<evidence type="ECO:0000313" key="21">
    <source>
        <dbReference type="EMBL" id="TXK51907.1"/>
    </source>
</evidence>
<sequence>MLRIAIQKSGRLSDDSLNLIRECGISFISSSLKLKTESTNFPLEILFLRDDDIPGYVADGVADIGIVGENVLVEEGKQDLTVEKLGFSKCRLSLAVPKADEYNSIADLEGKNIATSYPNLLQDYLTKHGVTAHIHTISGSVEIAPSIGLAEAICDIVSSGSTLISNGLREVERVFSSQAVLIANDNLDEEKKQILEKLLFRVHAVQRAQRAKYIVLNVPNDQVESVSQLLPGIKAPTVMPLAEEGWSSLHSVVNEDDFWEIIEKLKEAGAQGILVVPIEKMIV</sequence>
<dbReference type="RefSeq" id="WP_147920275.1">
    <property type="nucleotide sequence ID" value="NZ_VRTY01000007.1"/>
</dbReference>
<evidence type="ECO:0000256" key="17">
    <source>
        <dbReference type="ARBA" id="ARBA00024861"/>
    </source>
</evidence>
<dbReference type="InterPro" id="IPR013115">
    <property type="entry name" value="HisG_C"/>
</dbReference>
<evidence type="ECO:0000256" key="9">
    <source>
        <dbReference type="ARBA" id="ARBA00022605"/>
    </source>
</evidence>
<dbReference type="FunFam" id="3.30.70.120:FF:000002">
    <property type="entry name" value="ATP phosphoribosyltransferase"/>
    <property type="match status" value="1"/>
</dbReference>
<evidence type="ECO:0000256" key="14">
    <source>
        <dbReference type="ARBA" id="ARBA00022840"/>
    </source>
</evidence>
<keyword evidence="9 18" id="KW-0028">Amino-acid biosynthesis</keyword>
<keyword evidence="16 18" id="KW-0368">Histidine biosynthesis</keyword>
<comment type="pathway">
    <text evidence="4 18">Amino-acid biosynthesis; L-histidine biosynthesis; L-histidine from 5-phospho-alpha-D-ribose 1-diphosphate: step 1/9.</text>
</comment>
<keyword evidence="13 18" id="KW-0547">Nucleotide-binding</keyword>
<comment type="catalytic activity">
    <reaction evidence="1 18">
        <text>1-(5-phospho-beta-D-ribosyl)-ATP + diphosphate = 5-phospho-alpha-D-ribose 1-diphosphate + ATP</text>
        <dbReference type="Rhea" id="RHEA:18473"/>
        <dbReference type="ChEBI" id="CHEBI:30616"/>
        <dbReference type="ChEBI" id="CHEBI:33019"/>
        <dbReference type="ChEBI" id="CHEBI:58017"/>
        <dbReference type="ChEBI" id="CHEBI:73183"/>
        <dbReference type="EC" id="2.4.2.17"/>
    </reaction>
</comment>
<dbReference type="HAMAP" id="MF_00079">
    <property type="entry name" value="HisG_Long"/>
    <property type="match status" value="1"/>
</dbReference>
<name>A0A5C8KDG2_9BACT</name>
<dbReference type="InterPro" id="IPR011322">
    <property type="entry name" value="N-reg_PII-like_a/b"/>
</dbReference>
<evidence type="ECO:0000256" key="15">
    <source>
        <dbReference type="ARBA" id="ARBA00022842"/>
    </source>
</evidence>
<dbReference type="GO" id="GO:0003879">
    <property type="term" value="F:ATP phosphoribosyltransferase activity"/>
    <property type="evidence" value="ECO:0007669"/>
    <property type="project" value="UniProtKB-UniRule"/>
</dbReference>
<dbReference type="OrthoDB" id="9801867at2"/>
<dbReference type="GO" id="GO:0005737">
    <property type="term" value="C:cytoplasm"/>
    <property type="evidence" value="ECO:0007669"/>
    <property type="project" value="UniProtKB-SubCell"/>
</dbReference>
<gene>
    <name evidence="18" type="primary">hisG</name>
    <name evidence="21" type="ORF">FVR03_02945</name>
</gene>
<dbReference type="Pfam" id="PF01634">
    <property type="entry name" value="HisG"/>
    <property type="match status" value="1"/>
</dbReference>
<evidence type="ECO:0000256" key="2">
    <source>
        <dbReference type="ARBA" id="ARBA00001946"/>
    </source>
</evidence>
<feature type="domain" description="Histidine biosynthesis HisG C-terminal" evidence="20">
    <location>
        <begin position="208"/>
        <end position="280"/>
    </location>
</feature>
<evidence type="ECO:0000259" key="19">
    <source>
        <dbReference type="Pfam" id="PF01634"/>
    </source>
</evidence>
<keyword evidence="14 18" id="KW-0067">ATP-binding</keyword>
<comment type="caution">
    <text evidence="21">The sequence shown here is derived from an EMBL/GenBank/DDBJ whole genome shotgun (WGS) entry which is preliminary data.</text>
</comment>
<evidence type="ECO:0000256" key="13">
    <source>
        <dbReference type="ARBA" id="ARBA00022741"/>
    </source>
</evidence>